<accession>A0A6M1RBC7</accession>
<keyword evidence="2" id="KW-0675">Receptor</keyword>
<gene>
    <name evidence="2" type="ORF">G5S52_07455</name>
</gene>
<keyword evidence="3" id="KW-1185">Reference proteome</keyword>
<protein>
    <submittedName>
        <fullName evidence="2">TonB-dependent receptor</fullName>
    </submittedName>
</protein>
<feature type="chain" id="PRO_5026914096" evidence="1">
    <location>
        <begin position="22"/>
        <end position="309"/>
    </location>
</feature>
<reference evidence="2 3" key="1">
    <citation type="submission" date="2020-02" db="EMBL/GenBank/DDBJ databases">
        <title>The draft genome of Grimontia sedimenta sp. nov., isolated from benthic sediments near coral reefs south of Kuwait.</title>
        <authorList>
            <person name="Mahmoud H.M."/>
            <person name="Jose L."/>
            <person name="Eapen S."/>
        </authorList>
    </citation>
    <scope>NUCLEOTIDE SEQUENCE [LARGE SCALE GENOMIC DNA]</scope>
    <source>
        <strain evidence="2 3">S25</strain>
    </source>
</reference>
<proteinExistence type="predicted"/>
<dbReference type="EMBL" id="JAALDL010000004">
    <property type="protein sequence ID" value="NGN97506.1"/>
    <property type="molecule type" value="Genomic_DNA"/>
</dbReference>
<dbReference type="Proteomes" id="UP000473008">
    <property type="component" value="Unassembled WGS sequence"/>
</dbReference>
<comment type="caution">
    <text evidence="2">The sequence shown here is derived from an EMBL/GenBank/DDBJ whole genome shotgun (WGS) entry which is preliminary data.</text>
</comment>
<feature type="signal peptide" evidence="1">
    <location>
        <begin position="1"/>
        <end position="21"/>
    </location>
</feature>
<dbReference type="RefSeq" id="WP_165012491.1">
    <property type="nucleotide sequence ID" value="NZ_JAALDL010000004.1"/>
</dbReference>
<name>A0A6M1RBC7_9GAMM</name>
<evidence type="ECO:0000313" key="2">
    <source>
        <dbReference type="EMBL" id="NGN97506.1"/>
    </source>
</evidence>
<evidence type="ECO:0000256" key="1">
    <source>
        <dbReference type="SAM" id="SignalP"/>
    </source>
</evidence>
<keyword evidence="1" id="KW-0732">Signal</keyword>
<dbReference type="AlphaFoldDB" id="A0A6M1RBC7"/>
<sequence length="309" mass="33651">MFSLKRVLAGSLLLCSTASWADSFSLPVWKEEAEALGYVLPKPFGFNVSYMSLEQGIAVDSIGFEGLVAKVPEMTIPTLPFLPDIVIPGFDVPIPRDMIDIQAAPGRQKSEVLSVRGDVWLFPFLNVYGLVGKLEGYSETSVTVGVKGFDKRSDPIAFRLDLDGDLYGGGIVLAGGYGNWFGLVDASYTKTNLTVIDGAIDAYVVSPRVGYDFHSKGVPMRLWAGAMYQDVEQSLSGNLSSLDLPSGLSGLLGAVNQDDEGRFHVEQRLTTPWNPIIGMQYQISPHLYLLGEAGLGDRTSVFFSIDMRY</sequence>
<organism evidence="2 3">
    <name type="scientific">Grimontia sedimenti</name>
    <dbReference type="NCBI Taxonomy" id="2711294"/>
    <lineage>
        <taxon>Bacteria</taxon>
        <taxon>Pseudomonadati</taxon>
        <taxon>Pseudomonadota</taxon>
        <taxon>Gammaproteobacteria</taxon>
        <taxon>Vibrionales</taxon>
        <taxon>Vibrionaceae</taxon>
        <taxon>Grimontia</taxon>
    </lineage>
</organism>
<evidence type="ECO:0000313" key="3">
    <source>
        <dbReference type="Proteomes" id="UP000473008"/>
    </source>
</evidence>